<proteinExistence type="predicted"/>
<organism evidence="2 3">
    <name type="scientific">Cristinia sonorae</name>
    <dbReference type="NCBI Taxonomy" id="1940300"/>
    <lineage>
        <taxon>Eukaryota</taxon>
        <taxon>Fungi</taxon>
        <taxon>Dikarya</taxon>
        <taxon>Basidiomycota</taxon>
        <taxon>Agaricomycotina</taxon>
        <taxon>Agaricomycetes</taxon>
        <taxon>Agaricomycetidae</taxon>
        <taxon>Agaricales</taxon>
        <taxon>Pleurotineae</taxon>
        <taxon>Stephanosporaceae</taxon>
        <taxon>Cristinia</taxon>
    </lineage>
</organism>
<evidence type="ECO:0000313" key="2">
    <source>
        <dbReference type="EMBL" id="KAH8089869.1"/>
    </source>
</evidence>
<evidence type="ECO:0008006" key="4">
    <source>
        <dbReference type="Google" id="ProtNLM"/>
    </source>
</evidence>
<dbReference type="EMBL" id="JAEVFJ010000038">
    <property type="protein sequence ID" value="KAH8089869.1"/>
    <property type="molecule type" value="Genomic_DNA"/>
</dbReference>
<keyword evidence="3" id="KW-1185">Reference proteome</keyword>
<feature type="region of interest" description="Disordered" evidence="1">
    <location>
        <begin position="1"/>
        <end position="22"/>
    </location>
</feature>
<name>A0A8K0UGI8_9AGAR</name>
<gene>
    <name evidence="2" type="ORF">BXZ70DRAFT_494005</name>
</gene>
<dbReference type="Proteomes" id="UP000813824">
    <property type="component" value="Unassembled WGS sequence"/>
</dbReference>
<dbReference type="AlphaFoldDB" id="A0A8K0UGI8"/>
<accession>A0A8K0UGI8</accession>
<evidence type="ECO:0000256" key="1">
    <source>
        <dbReference type="SAM" id="MobiDB-lite"/>
    </source>
</evidence>
<dbReference type="OrthoDB" id="3036049at2759"/>
<comment type="caution">
    <text evidence="2">The sequence shown here is derived from an EMBL/GenBank/DDBJ whole genome shotgun (WGS) entry which is preliminary data.</text>
</comment>
<protein>
    <recommendedName>
        <fullName evidence="4">BTB domain-containing protein</fullName>
    </recommendedName>
</protein>
<evidence type="ECO:0000313" key="3">
    <source>
        <dbReference type="Proteomes" id="UP000813824"/>
    </source>
</evidence>
<reference evidence="2" key="1">
    <citation type="journal article" date="2021" name="New Phytol.">
        <title>Evolutionary innovations through gain and loss of genes in the ectomycorrhizal Boletales.</title>
        <authorList>
            <person name="Wu G."/>
            <person name="Miyauchi S."/>
            <person name="Morin E."/>
            <person name="Kuo A."/>
            <person name="Drula E."/>
            <person name="Varga T."/>
            <person name="Kohler A."/>
            <person name="Feng B."/>
            <person name="Cao Y."/>
            <person name="Lipzen A."/>
            <person name="Daum C."/>
            <person name="Hundley H."/>
            <person name="Pangilinan J."/>
            <person name="Johnson J."/>
            <person name="Barry K."/>
            <person name="LaButti K."/>
            <person name="Ng V."/>
            <person name="Ahrendt S."/>
            <person name="Min B."/>
            <person name="Choi I.G."/>
            <person name="Park H."/>
            <person name="Plett J.M."/>
            <person name="Magnuson J."/>
            <person name="Spatafora J.W."/>
            <person name="Nagy L.G."/>
            <person name="Henrissat B."/>
            <person name="Grigoriev I.V."/>
            <person name="Yang Z.L."/>
            <person name="Xu J."/>
            <person name="Martin F.M."/>
        </authorList>
    </citation>
    <scope>NUCLEOTIDE SEQUENCE</scope>
    <source>
        <strain evidence="2">KKN 215</strain>
    </source>
</reference>
<sequence length="333" mass="36793">MASNDDWDQSIESTESDHTSTEGSLFRKSTHLWYDDGNIILVAGGVGFRVYSGILSEQSSDLAEILAGIPEHGSPESTFDGCPVVFLPDSPSSMQHLLNAMHSIRFLLGKTIGCDALCSILDLSSKYHISPMRHHAIKSLQKYFPPKLHDYLDAKVARQSLTVGDVFYLANVARTADVGVLLVPVLFCCATQQLDTIFDGVPYRPFRSGRIVLNSTNQRAILKSLPQLSRLARSRTLHSIFVSEACDLTNCLLMKRRLAVQVMDERKGAGFVNPLSSFSNLFEREEDLMCGDCSRDLTNCIAAGRVHVWEMLPEMFGLGSWEGIRSTAAGEEV</sequence>